<evidence type="ECO:0000256" key="1">
    <source>
        <dbReference type="SAM" id="SignalP"/>
    </source>
</evidence>
<accession>A0A537JIF9</accession>
<name>A0A537JIF9_9BACT</name>
<dbReference type="Proteomes" id="UP000320048">
    <property type="component" value="Unassembled WGS sequence"/>
</dbReference>
<keyword evidence="1" id="KW-0732">Signal</keyword>
<dbReference type="Pfam" id="PF06537">
    <property type="entry name" value="DHOR"/>
    <property type="match status" value="1"/>
</dbReference>
<dbReference type="InterPro" id="IPR010538">
    <property type="entry name" value="DHOR"/>
</dbReference>
<sequence length="231" mass="24830">MMRSLVIAGLVVVLAVVVAAQSQAPTGFDNKSNGMVDDTTHQADQAKFDEVEGLDDGLGPLYNAQSCRECHQSPVSGAASQVAELRVGHRAGGRFLNPEIPIAHGTVVITGRSLVNDRAICPNGQFPTSEIQERVPATETIRTLRMALNLLGDGFVEAVADETLIDLARQQAARTRGRIHGQVLYVPIVEAPGNTRVGRFGWKDQHASLLSFAGDAYLNEMGITSRLFPDE</sequence>
<reference evidence="2 3" key="1">
    <citation type="journal article" date="2019" name="Nat. Microbiol.">
        <title>Mediterranean grassland soil C-N compound turnover is dependent on rainfall and depth, and is mediated by genomically divergent microorganisms.</title>
        <authorList>
            <person name="Diamond S."/>
            <person name="Andeer P.F."/>
            <person name="Li Z."/>
            <person name="Crits-Christoph A."/>
            <person name="Burstein D."/>
            <person name="Anantharaman K."/>
            <person name="Lane K.R."/>
            <person name="Thomas B.C."/>
            <person name="Pan C."/>
            <person name="Northen T.R."/>
            <person name="Banfield J.F."/>
        </authorList>
    </citation>
    <scope>NUCLEOTIDE SEQUENCE [LARGE SCALE GENOMIC DNA]</scope>
    <source>
        <strain evidence="2">NP_7</strain>
    </source>
</reference>
<feature type="chain" id="PRO_5021725262" description="Cytochrome c domain-containing protein" evidence="1">
    <location>
        <begin position="25"/>
        <end position="231"/>
    </location>
</feature>
<dbReference type="AlphaFoldDB" id="A0A537JIF9"/>
<protein>
    <recommendedName>
        <fullName evidence="4">Cytochrome c domain-containing protein</fullName>
    </recommendedName>
</protein>
<gene>
    <name evidence="2" type="ORF">E6H04_03225</name>
</gene>
<comment type="caution">
    <text evidence="2">The sequence shown here is derived from an EMBL/GenBank/DDBJ whole genome shotgun (WGS) entry which is preliminary data.</text>
</comment>
<organism evidence="2 3">
    <name type="scientific">Candidatus Segetimicrobium genomatis</name>
    <dbReference type="NCBI Taxonomy" id="2569760"/>
    <lineage>
        <taxon>Bacteria</taxon>
        <taxon>Bacillati</taxon>
        <taxon>Candidatus Sysuimicrobiota</taxon>
        <taxon>Candidatus Sysuimicrobiia</taxon>
        <taxon>Candidatus Sysuimicrobiales</taxon>
        <taxon>Candidatus Segetimicrobiaceae</taxon>
        <taxon>Candidatus Segetimicrobium</taxon>
    </lineage>
</organism>
<feature type="signal peptide" evidence="1">
    <location>
        <begin position="1"/>
        <end position="24"/>
    </location>
</feature>
<evidence type="ECO:0000313" key="2">
    <source>
        <dbReference type="EMBL" id="TMI83318.1"/>
    </source>
</evidence>
<dbReference type="EMBL" id="VBAO01000079">
    <property type="protein sequence ID" value="TMI83318.1"/>
    <property type="molecule type" value="Genomic_DNA"/>
</dbReference>
<evidence type="ECO:0000313" key="3">
    <source>
        <dbReference type="Proteomes" id="UP000320048"/>
    </source>
</evidence>
<evidence type="ECO:0008006" key="4">
    <source>
        <dbReference type="Google" id="ProtNLM"/>
    </source>
</evidence>
<proteinExistence type="predicted"/>
<feature type="non-terminal residue" evidence="2">
    <location>
        <position position="231"/>
    </location>
</feature>